<dbReference type="RefSeq" id="WP_074520462.1">
    <property type="nucleotide sequence ID" value="NZ_FNHZ01000001.1"/>
</dbReference>
<dbReference type="Pfam" id="PF18159">
    <property type="entry name" value="S_4TM"/>
    <property type="match status" value="1"/>
</dbReference>
<dbReference type="PANTHER" id="PTHR43404:SF1">
    <property type="entry name" value="MNN4P"/>
    <property type="match status" value="1"/>
</dbReference>
<feature type="domain" description="LicD/FKTN/FKRP nucleotidyltransferase" evidence="2">
    <location>
        <begin position="340"/>
        <end position="562"/>
    </location>
</feature>
<feature type="transmembrane region" description="Helical" evidence="1">
    <location>
        <begin position="65"/>
        <end position="82"/>
    </location>
</feature>
<reference evidence="4" key="1">
    <citation type="submission" date="2016-10" db="EMBL/GenBank/DDBJ databases">
        <authorList>
            <person name="Varghese N."/>
            <person name="Submissions S."/>
        </authorList>
    </citation>
    <scope>NUCLEOTIDE SEQUENCE [LARGE SCALE GENOMIC DNA]</scope>
    <source>
        <strain evidence="4">M83</strain>
    </source>
</reference>
<dbReference type="InterPro" id="IPR052942">
    <property type="entry name" value="LPS_cholinephosphotransferase"/>
</dbReference>
<feature type="transmembrane region" description="Helical" evidence="1">
    <location>
        <begin position="172"/>
        <end position="195"/>
    </location>
</feature>
<dbReference type="OrthoDB" id="9786100at2"/>
<dbReference type="AlphaFoldDB" id="A0A1G9SZD1"/>
<dbReference type="EMBL" id="FNHZ01000001">
    <property type="protein sequence ID" value="SDM40821.1"/>
    <property type="molecule type" value="Genomic_DNA"/>
</dbReference>
<feature type="transmembrane region" description="Helical" evidence="1">
    <location>
        <begin position="36"/>
        <end position="53"/>
    </location>
</feature>
<keyword evidence="4" id="KW-1185">Reference proteome</keyword>
<organism evidence="3 4">
    <name type="scientific">Lachnospira pectinoschiza</name>
    <dbReference type="NCBI Taxonomy" id="28052"/>
    <lineage>
        <taxon>Bacteria</taxon>
        <taxon>Bacillati</taxon>
        <taxon>Bacillota</taxon>
        <taxon>Clostridia</taxon>
        <taxon>Lachnospirales</taxon>
        <taxon>Lachnospiraceae</taxon>
        <taxon>Lachnospira</taxon>
    </lineage>
</organism>
<evidence type="ECO:0000256" key="1">
    <source>
        <dbReference type="SAM" id="Phobius"/>
    </source>
</evidence>
<evidence type="ECO:0000259" key="2">
    <source>
        <dbReference type="Pfam" id="PF04991"/>
    </source>
</evidence>
<dbReference type="InterPro" id="IPR049920">
    <property type="entry name" value="IK1_05631-like"/>
</dbReference>
<keyword evidence="1" id="KW-1133">Transmembrane helix</keyword>
<sequence>MNRILYETHKKENIDYLKVRDYYFDKARWINRGKRVFILIPIIVLALSYIPIISKVCHMDTFRDYVTGIVSIVSYIIVIFVNKKIEEYVEISNIFREEYDVQVFDIRRNNYLYNQEKIDKYIDKALKYVNGTSRYQVWYDEVFCDNHNKNVICCQMDNVLYTSNVYKKTNKVYNIFAFVFLVIVVIVFIVLIVFYDIESAILIMIALFGAVQWYVEYIVTAKSLIKEYEYVYKQVLNEDVEEYDEEDIRIIQDVIYYGRNRAQFIPNYIRRKFLNNMDLYYEKLGKIKKKLYANENVYMPSNATEIEALSCDGQTSTNLEELHSRLSVMMKDVKEVFDINNIHYTLDGGTLIGAMRENGKYIFWDDDIDIAIKYEDFEHAKKCLKEKLSDKYELQDYYNDTFYSPRLSSLRIREKNTESIVSENDSALYELYEKRGLFIDVYVYSPILVNKLIDGIHRKLWFHKIHKRMFNIEKNWKKNKTKYEKAFKKYKRIYLRRLDWYLKHAKNAAYYAYTPNYIYNLSKAGPYIEHDALYGEKKTIDFEGMNCTIPTKHEIILEAFYGKNWNVSPYIPLEKLEKYSDKKFFVTNLKHISYFDNMRK</sequence>
<accession>A0A1G9SZD1</accession>
<dbReference type="GO" id="GO:0009100">
    <property type="term" value="P:glycoprotein metabolic process"/>
    <property type="evidence" value="ECO:0007669"/>
    <property type="project" value="UniProtKB-ARBA"/>
</dbReference>
<gene>
    <name evidence="3" type="ORF">SAMN05216544_0155</name>
</gene>
<evidence type="ECO:0000313" key="4">
    <source>
        <dbReference type="Proteomes" id="UP000187651"/>
    </source>
</evidence>
<dbReference type="PANTHER" id="PTHR43404">
    <property type="entry name" value="LIPOPOLYSACCHARIDE CHOLINEPHOSPHOTRANSFERASE LICD"/>
    <property type="match status" value="1"/>
</dbReference>
<dbReference type="InterPro" id="IPR007074">
    <property type="entry name" value="LicD/FKTN/FKRP_NTP_transf"/>
</dbReference>
<name>A0A1G9SZD1_9FIRM</name>
<proteinExistence type="predicted"/>
<dbReference type="Proteomes" id="UP000187651">
    <property type="component" value="Unassembled WGS sequence"/>
</dbReference>
<evidence type="ECO:0000313" key="3">
    <source>
        <dbReference type="EMBL" id="SDM40821.1"/>
    </source>
</evidence>
<feature type="transmembrane region" description="Helical" evidence="1">
    <location>
        <begin position="201"/>
        <end position="219"/>
    </location>
</feature>
<keyword evidence="1" id="KW-0472">Membrane</keyword>
<keyword evidence="1" id="KW-0812">Transmembrane</keyword>
<protein>
    <submittedName>
        <fullName evidence="3">Phosphorylcholine metabolism protein LicD</fullName>
    </submittedName>
</protein>
<dbReference type="Pfam" id="PF04991">
    <property type="entry name" value="LicD"/>
    <property type="match status" value="1"/>
</dbReference>